<keyword evidence="4" id="KW-0804">Transcription</keyword>
<feature type="domain" description="HTH lacI-type" evidence="5">
    <location>
        <begin position="2"/>
        <end position="56"/>
    </location>
</feature>
<evidence type="ECO:0000256" key="2">
    <source>
        <dbReference type="ARBA" id="ARBA00023015"/>
    </source>
</evidence>
<dbReference type="InterPro" id="IPR046335">
    <property type="entry name" value="LacI/GalR-like_sensor"/>
</dbReference>
<evidence type="ECO:0000313" key="6">
    <source>
        <dbReference type="EMBL" id="AQS53524.1"/>
    </source>
</evidence>
<dbReference type="PROSITE" id="PS50932">
    <property type="entry name" value="HTH_LACI_2"/>
    <property type="match status" value="1"/>
</dbReference>
<dbReference type="EMBL" id="CP019728">
    <property type="protein sequence ID" value="AQS53524.1"/>
    <property type="molecule type" value="Genomic_DNA"/>
</dbReference>
<dbReference type="STRING" id="708126.BW727_101157"/>
<evidence type="ECO:0000256" key="1">
    <source>
        <dbReference type="ARBA" id="ARBA00022491"/>
    </source>
</evidence>
<dbReference type="AlphaFoldDB" id="A0A1S6IPN5"/>
<evidence type="ECO:0000259" key="5">
    <source>
        <dbReference type="PROSITE" id="PS50932"/>
    </source>
</evidence>
<dbReference type="SUPFAM" id="SSF53822">
    <property type="entry name" value="Periplasmic binding protein-like I"/>
    <property type="match status" value="1"/>
</dbReference>
<dbReference type="PROSITE" id="PS00356">
    <property type="entry name" value="HTH_LACI_1"/>
    <property type="match status" value="1"/>
</dbReference>
<gene>
    <name evidence="6" type="primary">ccpA_2</name>
    <name evidence="6" type="ORF">BW727_101157</name>
</gene>
<sequence>MTTIRDVAKLAQVSVATVSRALNHSGYVRESTQKKVEEAAKTLNFHPNEVARSLYQKKSKLIGLLLPDITNPFFPAIAKGVEDSVNKRGYSLLLGNVEENPEKENDYLKIFAQNNVAGVVSAVQGNTAKMKDMPFVLLDRVTNNQKYAVHSDDFLGGTLAAQAVIHRRPKKIVIMVGPQNVASSLVRLAGSEQVLKEYKLSYERFQTPSFQSDLAEETAQDFFKQHQDADTVIASNDVYALAVMKEASKRGLKIPEDFQIIGYDDMSFSRMMYPGLTTISQPAYEIGYQGAELLCDILEKKPIKKKHIQLPVTLKLRESLREKGSL</sequence>
<dbReference type="PANTHER" id="PTHR30146:SF95">
    <property type="entry name" value="RIBOSE OPERON REPRESSOR"/>
    <property type="match status" value="1"/>
</dbReference>
<dbReference type="OrthoDB" id="9796186at2"/>
<dbReference type="CDD" id="cd06291">
    <property type="entry name" value="PBP1_Qymf-like"/>
    <property type="match status" value="1"/>
</dbReference>
<dbReference type="GO" id="GO:0003700">
    <property type="term" value="F:DNA-binding transcription factor activity"/>
    <property type="evidence" value="ECO:0007669"/>
    <property type="project" value="TreeGrafter"/>
</dbReference>
<organism evidence="6 7">
    <name type="scientific">Jeotgalibaca dankookensis</name>
    <dbReference type="NCBI Taxonomy" id="708126"/>
    <lineage>
        <taxon>Bacteria</taxon>
        <taxon>Bacillati</taxon>
        <taxon>Bacillota</taxon>
        <taxon>Bacilli</taxon>
        <taxon>Lactobacillales</taxon>
        <taxon>Carnobacteriaceae</taxon>
        <taxon>Jeotgalibaca</taxon>
    </lineage>
</organism>
<reference evidence="6 7" key="1">
    <citation type="journal article" date="2014" name="Int. J. Syst. Evol. Microbiol.">
        <title>Jeotgalibaca dankookensis gen. nov., sp. nov., a member of the family Carnobacteriaceae, isolated from seujeot (Korean traditional food).</title>
        <authorList>
            <person name="Lee D.G."/>
            <person name="Trujillo M.E."/>
            <person name="Kang H."/>
            <person name="Ahn T.Y."/>
        </authorList>
    </citation>
    <scope>NUCLEOTIDE SEQUENCE [LARGE SCALE GENOMIC DNA]</scope>
    <source>
        <strain evidence="6 7">EX-07</strain>
    </source>
</reference>
<keyword evidence="1" id="KW-0678">Repressor</keyword>
<dbReference type="Proteomes" id="UP000188993">
    <property type="component" value="Chromosome"/>
</dbReference>
<name>A0A1S6IPN5_9LACT</name>
<dbReference type="GO" id="GO:0000976">
    <property type="term" value="F:transcription cis-regulatory region binding"/>
    <property type="evidence" value="ECO:0007669"/>
    <property type="project" value="TreeGrafter"/>
</dbReference>
<dbReference type="InterPro" id="IPR028082">
    <property type="entry name" value="Peripla_BP_I"/>
</dbReference>
<dbReference type="InterPro" id="IPR010982">
    <property type="entry name" value="Lambda_DNA-bd_dom_sf"/>
</dbReference>
<evidence type="ECO:0000256" key="3">
    <source>
        <dbReference type="ARBA" id="ARBA00023125"/>
    </source>
</evidence>
<dbReference type="Gene3D" id="3.40.50.2300">
    <property type="match status" value="2"/>
</dbReference>
<dbReference type="SMART" id="SM00354">
    <property type="entry name" value="HTH_LACI"/>
    <property type="match status" value="1"/>
</dbReference>
<proteinExistence type="predicted"/>
<dbReference type="Gene3D" id="1.10.260.40">
    <property type="entry name" value="lambda repressor-like DNA-binding domains"/>
    <property type="match status" value="1"/>
</dbReference>
<dbReference type="PANTHER" id="PTHR30146">
    <property type="entry name" value="LACI-RELATED TRANSCRIPTIONAL REPRESSOR"/>
    <property type="match status" value="1"/>
</dbReference>
<dbReference type="RefSeq" id="WP_062468956.1">
    <property type="nucleotide sequence ID" value="NZ_BBYN01000010.1"/>
</dbReference>
<evidence type="ECO:0000313" key="7">
    <source>
        <dbReference type="Proteomes" id="UP000188993"/>
    </source>
</evidence>
<protein>
    <submittedName>
        <fullName evidence="6">Catabolite control protein A</fullName>
    </submittedName>
</protein>
<keyword evidence="2" id="KW-0805">Transcription regulation</keyword>
<dbReference type="KEGG" id="jda:BW727_101157"/>
<evidence type="ECO:0000256" key="4">
    <source>
        <dbReference type="ARBA" id="ARBA00023163"/>
    </source>
</evidence>
<dbReference type="PRINTS" id="PR00036">
    <property type="entry name" value="HTHLACI"/>
</dbReference>
<dbReference type="InterPro" id="IPR000843">
    <property type="entry name" value="HTH_LacI"/>
</dbReference>
<dbReference type="SUPFAM" id="SSF47413">
    <property type="entry name" value="lambda repressor-like DNA-binding domains"/>
    <property type="match status" value="1"/>
</dbReference>
<accession>A0A1S6IPN5</accession>
<dbReference type="Pfam" id="PF13377">
    <property type="entry name" value="Peripla_BP_3"/>
    <property type="match status" value="1"/>
</dbReference>
<keyword evidence="7" id="KW-1185">Reference proteome</keyword>
<keyword evidence="3" id="KW-0238">DNA-binding</keyword>
<dbReference type="Pfam" id="PF00356">
    <property type="entry name" value="LacI"/>
    <property type="match status" value="1"/>
</dbReference>
<dbReference type="CDD" id="cd01392">
    <property type="entry name" value="HTH_LacI"/>
    <property type="match status" value="1"/>
</dbReference>